<dbReference type="Proteomes" id="UP000007797">
    <property type="component" value="Unassembled WGS sequence"/>
</dbReference>
<dbReference type="InterPro" id="IPR052050">
    <property type="entry name" value="SecEffector_AnkRepeat"/>
</dbReference>
<sequence>MYNNQQISNNNNTNNNYNNVYNKVFKNQYLIRKILRLVQLNCYKEQLESFRYRELDSLDWVLKHGHEGLLKMIFDRGEFEQMFESGGGDLIKLFFTKVKDRQLLLSIYNQYPLYFCSDRTIEYACQRGDLEIVKMVVEQIQPNMPINETCFESATQSNSLPLAKYMCQVLPATLRSSVPPITIRTSNHQMIHYVLELGDLQDHLISLDPLLEDRVLFDWVVANHQNKCVWAYKESKVIEKIVKELQLAVSDIRNELECKQYLVSSKIPFQSIYNATLEIDNRKIKRPTTSFKEVDLVLLSIGLLLEDPIYYAIKILMSWGHSESATTSLLQYYIKTDHPFLPNFLAQYPNNDPLITINASQFDLIYHQMRNENLDFIVSDAETFKYIFDHSYFNSTFSQRLKEQCYSRLLSDAINKCNFGLVQCITERVKTQLEFTFHLGENGASVQDHIDMANILAKNGFYAKEFSIVAMKSMSHPIEHVTDYVLQCQSRMQADKAGHLFFYANEDYLLRTWLAKGNVIDLDLILDNQELANHIVKYKQETLKSMISPGGEIHLQFRDKISFTFKSLLDTIREACLYRDMDLFKWLLNTIRQLGIVDTNFHIAETVSTCGGVENIKVVMNQFKIDKQQLANMQREACLEGSKLNLEYLIEHTELDAKGIARITPTKQSNYLLNYSSTSKNHGDKQEYRVVKTAVREGYFVVVSYLSSIGRLFSNQQCTKTFLAESAYSQTMKVYINSLPT</sequence>
<dbReference type="EMBL" id="GL883006">
    <property type="protein sequence ID" value="EGG24623.1"/>
    <property type="molecule type" value="Genomic_DNA"/>
</dbReference>
<organism evidence="1 2">
    <name type="scientific">Cavenderia fasciculata</name>
    <name type="common">Slime mold</name>
    <name type="synonym">Dictyostelium fasciculatum</name>
    <dbReference type="NCBI Taxonomy" id="261658"/>
    <lineage>
        <taxon>Eukaryota</taxon>
        <taxon>Amoebozoa</taxon>
        <taxon>Evosea</taxon>
        <taxon>Eumycetozoa</taxon>
        <taxon>Dictyostelia</taxon>
        <taxon>Acytosteliales</taxon>
        <taxon>Cavenderiaceae</taxon>
        <taxon>Cavenderia</taxon>
    </lineage>
</organism>
<proteinExistence type="predicted"/>
<name>F4PIP4_CACFS</name>
<dbReference type="STRING" id="1054147.F4PIP4"/>
<evidence type="ECO:0008006" key="3">
    <source>
        <dbReference type="Google" id="ProtNLM"/>
    </source>
</evidence>
<dbReference type="RefSeq" id="XP_004362474.1">
    <property type="nucleotide sequence ID" value="XM_004362417.1"/>
</dbReference>
<dbReference type="SUPFAM" id="SSF140860">
    <property type="entry name" value="Pseudo ankyrin repeat-like"/>
    <property type="match status" value="1"/>
</dbReference>
<evidence type="ECO:0000313" key="2">
    <source>
        <dbReference type="Proteomes" id="UP000007797"/>
    </source>
</evidence>
<dbReference type="KEGG" id="dfa:DFA_02867"/>
<dbReference type="PANTHER" id="PTHR46586">
    <property type="entry name" value="ANKYRIN REPEAT-CONTAINING PROTEIN"/>
    <property type="match status" value="1"/>
</dbReference>
<protein>
    <recommendedName>
        <fullName evidence="3">Ankyrin repeat-containing protein</fullName>
    </recommendedName>
</protein>
<dbReference type="AlphaFoldDB" id="F4PIP4"/>
<keyword evidence="2" id="KW-1185">Reference proteome</keyword>
<accession>F4PIP4</accession>
<evidence type="ECO:0000313" key="1">
    <source>
        <dbReference type="EMBL" id="EGG24623.1"/>
    </source>
</evidence>
<reference evidence="2" key="1">
    <citation type="journal article" date="2011" name="Genome Res.">
        <title>Phylogeny-wide analysis of social amoeba genomes highlights ancient origins for complex intercellular communication.</title>
        <authorList>
            <person name="Heidel A.J."/>
            <person name="Lawal H.M."/>
            <person name="Felder M."/>
            <person name="Schilde C."/>
            <person name="Helps N.R."/>
            <person name="Tunggal B."/>
            <person name="Rivero F."/>
            <person name="John U."/>
            <person name="Schleicher M."/>
            <person name="Eichinger L."/>
            <person name="Platzer M."/>
            <person name="Noegel A.A."/>
            <person name="Schaap P."/>
            <person name="Gloeckner G."/>
        </authorList>
    </citation>
    <scope>NUCLEOTIDE SEQUENCE [LARGE SCALE GENOMIC DNA]</scope>
    <source>
        <strain evidence="2">SH3</strain>
    </source>
</reference>
<dbReference type="PANTHER" id="PTHR46586:SF5">
    <property type="match status" value="1"/>
</dbReference>
<dbReference type="GeneID" id="14876950"/>
<gene>
    <name evidence="1" type="ORF">DFA_02867</name>
</gene>